<proteinExistence type="predicted"/>
<dbReference type="Proteomes" id="UP001457282">
    <property type="component" value="Unassembled WGS sequence"/>
</dbReference>
<accession>A0AAW1W2S4</accession>
<gene>
    <name evidence="2" type="ORF">M0R45_037546</name>
</gene>
<name>A0AAW1W2S4_RUBAR</name>
<comment type="caution">
    <text evidence="2">The sequence shown here is derived from an EMBL/GenBank/DDBJ whole genome shotgun (WGS) entry which is preliminary data.</text>
</comment>
<evidence type="ECO:0000313" key="3">
    <source>
        <dbReference type="Proteomes" id="UP001457282"/>
    </source>
</evidence>
<feature type="transmembrane region" description="Helical" evidence="1">
    <location>
        <begin position="43"/>
        <end position="61"/>
    </location>
</feature>
<sequence length="129" mass="14033">MSGVDKIFCGGSDLIKRDGRGLRLSSLAWVTRSFNLDRGLSRWLGMGLWWTSALSLVCGGFDRRKVAMLMGFAWENDVVDWLGGGGVLGLIRVVGEEVGRDGSVGFDLVHIKTSATESFGVARRLGRNI</sequence>
<protein>
    <submittedName>
        <fullName evidence="2">Uncharacterized protein</fullName>
    </submittedName>
</protein>
<keyword evidence="3" id="KW-1185">Reference proteome</keyword>
<keyword evidence="1" id="KW-0472">Membrane</keyword>
<dbReference type="AlphaFoldDB" id="A0AAW1W2S4"/>
<organism evidence="2 3">
    <name type="scientific">Rubus argutus</name>
    <name type="common">Southern blackberry</name>
    <dbReference type="NCBI Taxonomy" id="59490"/>
    <lineage>
        <taxon>Eukaryota</taxon>
        <taxon>Viridiplantae</taxon>
        <taxon>Streptophyta</taxon>
        <taxon>Embryophyta</taxon>
        <taxon>Tracheophyta</taxon>
        <taxon>Spermatophyta</taxon>
        <taxon>Magnoliopsida</taxon>
        <taxon>eudicotyledons</taxon>
        <taxon>Gunneridae</taxon>
        <taxon>Pentapetalae</taxon>
        <taxon>rosids</taxon>
        <taxon>fabids</taxon>
        <taxon>Rosales</taxon>
        <taxon>Rosaceae</taxon>
        <taxon>Rosoideae</taxon>
        <taxon>Rosoideae incertae sedis</taxon>
        <taxon>Rubus</taxon>
    </lineage>
</organism>
<evidence type="ECO:0000256" key="1">
    <source>
        <dbReference type="SAM" id="Phobius"/>
    </source>
</evidence>
<evidence type="ECO:0000313" key="2">
    <source>
        <dbReference type="EMBL" id="KAK9913737.1"/>
    </source>
</evidence>
<dbReference type="EMBL" id="JBEDUW010000007">
    <property type="protein sequence ID" value="KAK9913737.1"/>
    <property type="molecule type" value="Genomic_DNA"/>
</dbReference>
<reference evidence="2 3" key="1">
    <citation type="journal article" date="2023" name="G3 (Bethesda)">
        <title>A chromosome-length genome assembly and annotation of blackberry (Rubus argutus, cv. 'Hillquist').</title>
        <authorList>
            <person name="Bruna T."/>
            <person name="Aryal R."/>
            <person name="Dudchenko O."/>
            <person name="Sargent D.J."/>
            <person name="Mead D."/>
            <person name="Buti M."/>
            <person name="Cavallini A."/>
            <person name="Hytonen T."/>
            <person name="Andres J."/>
            <person name="Pham M."/>
            <person name="Weisz D."/>
            <person name="Mascagni F."/>
            <person name="Usai G."/>
            <person name="Natali L."/>
            <person name="Bassil N."/>
            <person name="Fernandez G.E."/>
            <person name="Lomsadze A."/>
            <person name="Armour M."/>
            <person name="Olukolu B."/>
            <person name="Poorten T."/>
            <person name="Britton C."/>
            <person name="Davik J."/>
            <person name="Ashrafi H."/>
            <person name="Aiden E.L."/>
            <person name="Borodovsky M."/>
            <person name="Worthington M."/>
        </authorList>
    </citation>
    <scope>NUCLEOTIDE SEQUENCE [LARGE SCALE GENOMIC DNA]</scope>
    <source>
        <strain evidence="2">PI 553951</strain>
    </source>
</reference>
<keyword evidence="1" id="KW-0812">Transmembrane</keyword>
<keyword evidence="1" id="KW-1133">Transmembrane helix</keyword>